<evidence type="ECO:0000313" key="2">
    <source>
        <dbReference type="EMBL" id="QBK91015.1"/>
    </source>
</evidence>
<dbReference type="Pfam" id="PF07452">
    <property type="entry name" value="CHRD"/>
    <property type="match status" value="1"/>
</dbReference>
<dbReference type="SMART" id="SM00754">
    <property type="entry name" value="CHRD"/>
    <property type="match status" value="1"/>
</dbReference>
<sequence length="173" mass="19266">MSSQPKEKCHLTEIHCPKSLGATLRGDQEEPAVETTAEGIGSFHLSKNHKKLKFSIKVTNLSSQLTAAHFHQGGVGTNGPILRPIKFKQKGPCWVAEGCWKDDDLENPFNSRAVALLLTGGIYVNVHTEQHPQGEIRGQIFVCDDEDYEKNPKKQLCSSCCQLERGDMYGWEN</sequence>
<dbReference type="InterPro" id="IPR010895">
    <property type="entry name" value="CHRD"/>
</dbReference>
<dbReference type="PROSITE" id="PS50933">
    <property type="entry name" value="CHRD"/>
    <property type="match status" value="1"/>
</dbReference>
<accession>A0A481Z641</accession>
<reference evidence="2" key="1">
    <citation type="journal article" date="2019" name="MBio">
        <title>Virus Genomes from Deep Sea Sediments Expand the Ocean Megavirome and Support Independent Origins of Viral Gigantism.</title>
        <authorList>
            <person name="Backstrom D."/>
            <person name="Yutin N."/>
            <person name="Jorgensen S.L."/>
            <person name="Dharamshi J."/>
            <person name="Homa F."/>
            <person name="Zaremba-Niedwiedzka K."/>
            <person name="Spang A."/>
            <person name="Wolf Y.I."/>
            <person name="Koonin E.V."/>
            <person name="Ettema T.J."/>
        </authorList>
    </citation>
    <scope>NUCLEOTIDE SEQUENCE</scope>
</reference>
<evidence type="ECO:0000259" key="1">
    <source>
        <dbReference type="PROSITE" id="PS50933"/>
    </source>
</evidence>
<gene>
    <name evidence="2" type="ORF">LCPAC201_03160</name>
</gene>
<protein>
    <submittedName>
        <fullName evidence="2">CHRD chordin domain protein</fullName>
    </submittedName>
</protein>
<feature type="domain" description="CHRD" evidence="1">
    <location>
        <begin position="16"/>
        <end position="145"/>
    </location>
</feature>
<name>A0A481Z641_9VIRU</name>
<organism evidence="2">
    <name type="scientific">Pithovirus LCPAC201</name>
    <dbReference type="NCBI Taxonomy" id="2506591"/>
    <lineage>
        <taxon>Viruses</taxon>
        <taxon>Pithoviruses</taxon>
    </lineage>
</organism>
<proteinExistence type="predicted"/>
<dbReference type="EMBL" id="MK500507">
    <property type="protein sequence ID" value="QBK91015.1"/>
    <property type="molecule type" value="Genomic_DNA"/>
</dbReference>